<evidence type="ECO:0000256" key="1">
    <source>
        <dbReference type="SAM" id="MobiDB-lite"/>
    </source>
</evidence>
<feature type="compositionally biased region" description="Polar residues" evidence="1">
    <location>
        <begin position="1"/>
        <end position="15"/>
    </location>
</feature>
<accession>A0AAD6IPN6</accession>
<dbReference type="InterPro" id="IPR011333">
    <property type="entry name" value="SKP1/BTB/POZ_sf"/>
</dbReference>
<keyword evidence="3" id="KW-1185">Reference proteome</keyword>
<evidence type="ECO:0008006" key="4">
    <source>
        <dbReference type="Google" id="ProtNLM"/>
    </source>
</evidence>
<dbReference type="Gene3D" id="3.30.710.10">
    <property type="entry name" value="Potassium Channel Kv1.1, Chain A"/>
    <property type="match status" value="2"/>
</dbReference>
<sequence>MSYTGGSSDQSSPHTSGFGITPNYSALTPGQFGFESLNDNLMNAAQNEPEGVVNEYQFNTIPFEDESKAEVSKIRSKQGSQDGGAGGSASGSRSQDLSLHGMNRIPHILPHDKVFNIQVGCQMFSLRYSAPSYFSSYFGKQLQEGRGQNEPIRALHIDRDPKIFRDIVRHLQGYYVPIRNPEHFAYLFADAQLFQLPKLISRLFESEIFMAIGSRSFSIPRDLFSAPGDSPNYFTIGFAVFFSSPDEIFPGLKREGLLRPPSITPPDVPNRSGDVFAELLHLLRGYPVEIRNETHRAALLRDCRYYHLRGLEQKLIAHTISYNSSRDREEITLRIEDVKPSGLNYALDSTDKMMGYVTYARPFNDEVGRELVLEIGNEHVVVSSVTMTATFREDTKKRIAAITKLIFSKLAPATAAAARNPIPALLGQPFSPLAEPTLRVIVDDDTDVVLDSRPWGAPSENHHPEFENPMQGPRPSKRRRMSLDAAGVPDVWTVKKGLWKLQILEFPDNKVELLLKAIKLDAISGETGRNQSRSFLP</sequence>
<dbReference type="AlphaFoldDB" id="A0AAD6IPN6"/>
<feature type="region of interest" description="Disordered" evidence="1">
    <location>
        <begin position="67"/>
        <end position="97"/>
    </location>
</feature>
<dbReference type="EMBL" id="JAQGDS010000015">
    <property type="protein sequence ID" value="KAJ6256064.1"/>
    <property type="molecule type" value="Genomic_DNA"/>
</dbReference>
<evidence type="ECO:0000313" key="2">
    <source>
        <dbReference type="EMBL" id="KAJ6256064.1"/>
    </source>
</evidence>
<proteinExistence type="predicted"/>
<gene>
    <name evidence="2" type="ORF">Dda_9156</name>
</gene>
<organism evidence="2 3">
    <name type="scientific">Drechslerella dactyloides</name>
    <name type="common">Nematode-trapping fungus</name>
    <name type="synonym">Arthrobotrys dactyloides</name>
    <dbReference type="NCBI Taxonomy" id="74499"/>
    <lineage>
        <taxon>Eukaryota</taxon>
        <taxon>Fungi</taxon>
        <taxon>Dikarya</taxon>
        <taxon>Ascomycota</taxon>
        <taxon>Pezizomycotina</taxon>
        <taxon>Orbiliomycetes</taxon>
        <taxon>Orbiliales</taxon>
        <taxon>Orbiliaceae</taxon>
        <taxon>Drechslerella</taxon>
    </lineage>
</organism>
<dbReference type="Proteomes" id="UP001221413">
    <property type="component" value="Unassembled WGS sequence"/>
</dbReference>
<reference evidence="2" key="1">
    <citation type="submission" date="2023-01" db="EMBL/GenBank/DDBJ databases">
        <title>The chitinases involved in constricting ring structure development in the nematode-trapping fungus Drechslerella dactyloides.</title>
        <authorList>
            <person name="Wang R."/>
            <person name="Zhang L."/>
            <person name="Tang P."/>
            <person name="Li S."/>
            <person name="Liang L."/>
        </authorList>
    </citation>
    <scope>NUCLEOTIDE SEQUENCE</scope>
    <source>
        <strain evidence="2">YMF1.00031</strain>
    </source>
</reference>
<feature type="region of interest" description="Disordered" evidence="1">
    <location>
        <begin position="454"/>
        <end position="481"/>
    </location>
</feature>
<protein>
    <recommendedName>
        <fullName evidence="4">BTB/POZ domain-containing protein</fullName>
    </recommendedName>
</protein>
<dbReference type="PANTHER" id="PTHR31758:SF2">
    <property type="entry name" value="BTB_POZ DOMAIN-CONTAINING PROTEIN YLR108C"/>
    <property type="match status" value="1"/>
</dbReference>
<dbReference type="PANTHER" id="PTHR31758">
    <property type="entry name" value="BTB/POZ DOMAIN-CONTAINING PROTEIN YLR108C"/>
    <property type="match status" value="1"/>
</dbReference>
<feature type="region of interest" description="Disordered" evidence="1">
    <location>
        <begin position="1"/>
        <end position="22"/>
    </location>
</feature>
<name>A0AAD6IPN6_DREDA</name>
<dbReference type="SUPFAM" id="SSF54695">
    <property type="entry name" value="POZ domain"/>
    <property type="match status" value="2"/>
</dbReference>
<evidence type="ECO:0000313" key="3">
    <source>
        <dbReference type="Proteomes" id="UP001221413"/>
    </source>
</evidence>
<comment type="caution">
    <text evidence="2">The sequence shown here is derived from an EMBL/GenBank/DDBJ whole genome shotgun (WGS) entry which is preliminary data.</text>
</comment>